<dbReference type="OrthoDB" id="10476562at2759"/>
<feature type="transmembrane region" description="Helical" evidence="1">
    <location>
        <begin position="221"/>
        <end position="241"/>
    </location>
</feature>
<dbReference type="EMBL" id="MCFG01000483">
    <property type="protein sequence ID" value="ORX65030.1"/>
    <property type="molecule type" value="Genomic_DNA"/>
</dbReference>
<reference evidence="3 4" key="2">
    <citation type="submission" date="2016-08" db="EMBL/GenBank/DDBJ databases">
        <title>Pervasive Adenine N6-methylation of Active Genes in Fungi.</title>
        <authorList>
            <consortium name="DOE Joint Genome Institute"/>
            <person name="Mondo S.J."/>
            <person name="Dannebaum R.O."/>
            <person name="Kuo R.C."/>
            <person name="Labutti K."/>
            <person name="Haridas S."/>
            <person name="Kuo A."/>
            <person name="Salamov A."/>
            <person name="Ahrendt S.R."/>
            <person name="Lipzen A."/>
            <person name="Sullivan W."/>
            <person name="Andreopoulos W.B."/>
            <person name="Clum A."/>
            <person name="Lindquist E."/>
            <person name="Daum C."/>
            <person name="Ramamoorthy G.K."/>
            <person name="Gryganskyi A."/>
            <person name="Culley D."/>
            <person name="Magnuson J.K."/>
            <person name="James T.Y."/>
            <person name="O'Malley M.A."/>
            <person name="Stajich J.E."/>
            <person name="Spatafora J.W."/>
            <person name="Visel A."/>
            <person name="Grigoriev I.V."/>
        </authorList>
    </citation>
    <scope>NUCLEOTIDE SEQUENCE [LARGE SCALE GENOMIC DNA]</scope>
    <source>
        <strain evidence="3 4">S4</strain>
    </source>
</reference>
<sequence>MKFQLYIFICLFFYLSKCEELLIPTNYTLSYFNNIDMTKMTCQTDKDCPEFSTCGSFKSKESKKTLNVCRFGNFLCQEKRGGYFSQENDNCIYVNTKMWDMDEQEMNKGFDKKLKPILKTCPNIVKSKKHDDDDDDDDDIDCDTEKCTKNEDCISGLCIDDSCRSNINMYRCSGEGDGSDDEEYLKCGKDAGMACEDDEDCFSGACDNNFCLAKKPSKLRYLLYGIGGIVMLAIVVVFGSYSEKNEDKN</sequence>
<keyword evidence="4" id="KW-1185">Reference proteome</keyword>
<keyword evidence="1" id="KW-0812">Transmembrane</keyword>
<evidence type="ECO:0000256" key="1">
    <source>
        <dbReference type="SAM" id="Phobius"/>
    </source>
</evidence>
<accession>A0A1Y1VUR4</accession>
<evidence type="ECO:0000313" key="3">
    <source>
        <dbReference type="EMBL" id="ORX65030.1"/>
    </source>
</evidence>
<keyword evidence="2" id="KW-0732">Signal</keyword>
<name>A0A1Y1VUR4_9FUNG</name>
<comment type="caution">
    <text evidence="3">The sequence shown here is derived from an EMBL/GenBank/DDBJ whole genome shotgun (WGS) entry which is preliminary data.</text>
</comment>
<keyword evidence="1" id="KW-0472">Membrane</keyword>
<proteinExistence type="predicted"/>
<feature type="chain" id="PRO_5013028090" evidence="2">
    <location>
        <begin position="19"/>
        <end position="249"/>
    </location>
</feature>
<protein>
    <submittedName>
        <fullName evidence="3">Uncharacterized protein</fullName>
    </submittedName>
</protein>
<dbReference type="AlphaFoldDB" id="A0A1Y1VUR4"/>
<reference evidence="3 4" key="1">
    <citation type="submission" date="2016-08" db="EMBL/GenBank/DDBJ databases">
        <title>A Parts List for Fungal Cellulosomes Revealed by Comparative Genomics.</title>
        <authorList>
            <consortium name="DOE Joint Genome Institute"/>
            <person name="Haitjema C.H."/>
            <person name="Gilmore S.P."/>
            <person name="Henske J.K."/>
            <person name="Solomon K.V."/>
            <person name="De Groot R."/>
            <person name="Kuo A."/>
            <person name="Mondo S.J."/>
            <person name="Salamov A.A."/>
            <person name="Labutti K."/>
            <person name="Zhao Z."/>
            <person name="Chiniquy J."/>
            <person name="Barry K."/>
            <person name="Brewer H.M."/>
            <person name="Purvine S.O."/>
            <person name="Wright A.T."/>
            <person name="Boxma B."/>
            <person name="Van Alen T."/>
            <person name="Hackstein J.H."/>
            <person name="Baker S.E."/>
            <person name="Grigoriev I.V."/>
            <person name="O'Malley M.A."/>
        </authorList>
    </citation>
    <scope>NUCLEOTIDE SEQUENCE [LARGE SCALE GENOMIC DNA]</scope>
    <source>
        <strain evidence="3 4">S4</strain>
    </source>
</reference>
<keyword evidence="1" id="KW-1133">Transmembrane helix</keyword>
<organism evidence="3 4">
    <name type="scientific">Anaeromyces robustus</name>
    <dbReference type="NCBI Taxonomy" id="1754192"/>
    <lineage>
        <taxon>Eukaryota</taxon>
        <taxon>Fungi</taxon>
        <taxon>Fungi incertae sedis</taxon>
        <taxon>Chytridiomycota</taxon>
        <taxon>Chytridiomycota incertae sedis</taxon>
        <taxon>Neocallimastigomycetes</taxon>
        <taxon>Neocallimastigales</taxon>
        <taxon>Neocallimastigaceae</taxon>
        <taxon>Anaeromyces</taxon>
    </lineage>
</organism>
<evidence type="ECO:0000256" key="2">
    <source>
        <dbReference type="SAM" id="SignalP"/>
    </source>
</evidence>
<feature type="signal peptide" evidence="2">
    <location>
        <begin position="1"/>
        <end position="18"/>
    </location>
</feature>
<evidence type="ECO:0000313" key="4">
    <source>
        <dbReference type="Proteomes" id="UP000193944"/>
    </source>
</evidence>
<gene>
    <name evidence="3" type="ORF">BCR32DRAFT_272870</name>
</gene>
<dbReference type="Proteomes" id="UP000193944">
    <property type="component" value="Unassembled WGS sequence"/>
</dbReference>